<gene>
    <name evidence="2" type="ORF">CIB84_017473</name>
</gene>
<comment type="caution">
    <text evidence="2">The sequence shown here is derived from an EMBL/GenBank/DDBJ whole genome shotgun (WGS) entry which is preliminary data.</text>
</comment>
<reference evidence="2 3" key="1">
    <citation type="submission" date="2018-01" db="EMBL/GenBank/DDBJ databases">
        <title>Comparison of the Chinese Bamboo Partridge and Red Junglefowl genome sequences highlights the importance of demography in genome evolution.</title>
        <authorList>
            <person name="Tiley G.P."/>
            <person name="Kimball R.T."/>
            <person name="Braun E.L."/>
            <person name="Burleigh J.G."/>
        </authorList>
    </citation>
    <scope>NUCLEOTIDE SEQUENCE [LARGE SCALE GENOMIC DNA]</scope>
    <source>
        <strain evidence="2">RTK389</strain>
        <tissue evidence="2">Blood</tissue>
    </source>
</reference>
<organism evidence="2 3">
    <name type="scientific">Bambusicola thoracicus</name>
    <name type="common">Chinese bamboo-partridge</name>
    <name type="synonym">Perdix thoracica</name>
    <dbReference type="NCBI Taxonomy" id="9083"/>
    <lineage>
        <taxon>Eukaryota</taxon>
        <taxon>Metazoa</taxon>
        <taxon>Chordata</taxon>
        <taxon>Craniata</taxon>
        <taxon>Vertebrata</taxon>
        <taxon>Euteleostomi</taxon>
        <taxon>Archelosauria</taxon>
        <taxon>Archosauria</taxon>
        <taxon>Dinosauria</taxon>
        <taxon>Saurischia</taxon>
        <taxon>Theropoda</taxon>
        <taxon>Coelurosauria</taxon>
        <taxon>Aves</taxon>
        <taxon>Neognathae</taxon>
        <taxon>Galloanserae</taxon>
        <taxon>Galliformes</taxon>
        <taxon>Phasianidae</taxon>
        <taxon>Perdicinae</taxon>
        <taxon>Bambusicola</taxon>
    </lineage>
</organism>
<evidence type="ECO:0000313" key="2">
    <source>
        <dbReference type="EMBL" id="POI18782.1"/>
    </source>
</evidence>
<name>A0A2P4S3T5_BAMTH</name>
<dbReference type="AlphaFoldDB" id="A0A2P4S3T5"/>
<evidence type="ECO:0000313" key="3">
    <source>
        <dbReference type="Proteomes" id="UP000237246"/>
    </source>
</evidence>
<sequence length="20" mass="2490">MQKQDKLKEQMQKQQEALKE</sequence>
<dbReference type="EMBL" id="PPHD01116855">
    <property type="protein sequence ID" value="POI18782.1"/>
    <property type="molecule type" value="Genomic_DNA"/>
</dbReference>
<protein>
    <submittedName>
        <fullName evidence="2">Uncharacterized protein</fullName>
    </submittedName>
</protein>
<dbReference type="Proteomes" id="UP000237246">
    <property type="component" value="Unassembled WGS sequence"/>
</dbReference>
<feature type="region of interest" description="Disordered" evidence="1">
    <location>
        <begin position="1"/>
        <end position="20"/>
    </location>
</feature>
<keyword evidence="3" id="KW-1185">Reference proteome</keyword>
<feature type="non-terminal residue" evidence="2">
    <location>
        <position position="20"/>
    </location>
</feature>
<proteinExistence type="predicted"/>
<evidence type="ECO:0000256" key="1">
    <source>
        <dbReference type="SAM" id="MobiDB-lite"/>
    </source>
</evidence>
<accession>A0A2P4S3T5</accession>